<comment type="caution">
    <text evidence="2">The sequence shown here is derived from an EMBL/GenBank/DDBJ whole genome shotgun (WGS) entry which is preliminary data.</text>
</comment>
<keyword evidence="3" id="KW-1185">Reference proteome</keyword>
<name>A0ABT2KEA8_9RHOB</name>
<gene>
    <name evidence="2" type="ORF">MU516_17190</name>
</gene>
<dbReference type="SUPFAM" id="SSF55166">
    <property type="entry name" value="Hedgehog/DD-peptidase"/>
    <property type="match status" value="1"/>
</dbReference>
<protein>
    <submittedName>
        <fullName evidence="2">M15 family metallopeptidase</fullName>
    </submittedName>
</protein>
<dbReference type="Pfam" id="PF13539">
    <property type="entry name" value="Peptidase_M15_4"/>
    <property type="match status" value="1"/>
</dbReference>
<evidence type="ECO:0000259" key="1">
    <source>
        <dbReference type="Pfam" id="PF13539"/>
    </source>
</evidence>
<dbReference type="Gene3D" id="3.30.1380.10">
    <property type="match status" value="1"/>
</dbReference>
<reference evidence="2 3" key="1">
    <citation type="submission" date="2022-04" db="EMBL/GenBank/DDBJ databases">
        <title>Paracoccus sp. YLB-12 draft genome sequence.</title>
        <authorList>
            <person name="Yu L."/>
        </authorList>
    </citation>
    <scope>NUCLEOTIDE SEQUENCE [LARGE SCALE GENOMIC DNA]</scope>
    <source>
        <strain evidence="2 3">YLB-12</strain>
    </source>
</reference>
<dbReference type="EMBL" id="JANAVZ010000014">
    <property type="protein sequence ID" value="MCT4334588.1"/>
    <property type="molecule type" value="Genomic_DNA"/>
</dbReference>
<dbReference type="CDD" id="cd14845">
    <property type="entry name" value="L-Ala-D-Glu_peptidase_like"/>
    <property type="match status" value="1"/>
</dbReference>
<sequence length="383" mass="42252">MTGVVGASDLRREVTRLQSEVVCRMPGRPYDQGQLPGGLTKTPIKVSSSVDLAAARNALRYGFAPPVWRVSQEQCNHRSRQAEVVDSRLSGLGCLRSQRSRPMTVAHILVLASVLLPCAGSALAEDCVPRRFTDEIQFEVRETPDWYHAVLLAYPDLRAGPDGQTLIAPEGGEIAAAGPTGRQPAAMLDDPTLGDQFTQVYPLTPSLEERQTPFHDPGRIRNQNFFNALYHDNAEAVRAELVTVPAGALGAARFHVTGRQGVACQLQGALAQLEQDPVGLGPFFDEVGGGFNWRRIAGTDRLSPHSYGMAIDINPQLGQYWKWTGAAEGRVGSYENQIPWRLIEAMEDHGFIWGGKWHHFDGMHFEYRPELIIFSRMHGDTSE</sequence>
<dbReference type="InterPro" id="IPR009045">
    <property type="entry name" value="Zn_M74/Hedgehog-like"/>
</dbReference>
<dbReference type="InterPro" id="IPR039561">
    <property type="entry name" value="Peptidase_M15C"/>
</dbReference>
<feature type="domain" description="Peptidase M15C" evidence="1">
    <location>
        <begin position="298"/>
        <end position="367"/>
    </location>
</feature>
<dbReference type="Proteomes" id="UP001320702">
    <property type="component" value="Unassembled WGS sequence"/>
</dbReference>
<evidence type="ECO:0000313" key="2">
    <source>
        <dbReference type="EMBL" id="MCT4334588.1"/>
    </source>
</evidence>
<evidence type="ECO:0000313" key="3">
    <source>
        <dbReference type="Proteomes" id="UP001320702"/>
    </source>
</evidence>
<organism evidence="2 3">
    <name type="scientific">Paracoccus maritimus</name>
    <dbReference type="NCBI Taxonomy" id="2933292"/>
    <lineage>
        <taxon>Bacteria</taxon>
        <taxon>Pseudomonadati</taxon>
        <taxon>Pseudomonadota</taxon>
        <taxon>Alphaproteobacteria</taxon>
        <taxon>Rhodobacterales</taxon>
        <taxon>Paracoccaceae</taxon>
        <taxon>Paracoccus</taxon>
    </lineage>
</organism>
<accession>A0ABT2KEA8</accession>
<proteinExistence type="predicted"/>